<dbReference type="EMBL" id="KN847535">
    <property type="protein sequence ID" value="KIW06538.1"/>
    <property type="molecule type" value="Genomic_DNA"/>
</dbReference>
<dbReference type="AlphaFoldDB" id="A0A0D2AI64"/>
<dbReference type="VEuPathDB" id="FungiDB:PV09_02969"/>
<evidence type="ECO:0000313" key="2">
    <source>
        <dbReference type="EMBL" id="KIW06538.1"/>
    </source>
</evidence>
<feature type="compositionally biased region" description="Basic and acidic residues" evidence="1">
    <location>
        <begin position="117"/>
        <end position="126"/>
    </location>
</feature>
<protein>
    <submittedName>
        <fullName evidence="2">Uncharacterized protein</fullName>
    </submittedName>
</protein>
<evidence type="ECO:0000313" key="3">
    <source>
        <dbReference type="Proteomes" id="UP000053259"/>
    </source>
</evidence>
<name>A0A0D2AI64_9PEZI</name>
<organism evidence="2 3">
    <name type="scientific">Verruconis gallopava</name>
    <dbReference type="NCBI Taxonomy" id="253628"/>
    <lineage>
        <taxon>Eukaryota</taxon>
        <taxon>Fungi</taxon>
        <taxon>Dikarya</taxon>
        <taxon>Ascomycota</taxon>
        <taxon>Pezizomycotina</taxon>
        <taxon>Dothideomycetes</taxon>
        <taxon>Pleosporomycetidae</taxon>
        <taxon>Venturiales</taxon>
        <taxon>Sympoventuriaceae</taxon>
        <taxon>Verruconis</taxon>
    </lineage>
</organism>
<feature type="compositionally biased region" description="Low complexity" evidence="1">
    <location>
        <begin position="71"/>
        <end position="90"/>
    </location>
</feature>
<feature type="compositionally biased region" description="Gly residues" evidence="1">
    <location>
        <begin position="8"/>
        <end position="21"/>
    </location>
</feature>
<accession>A0A0D2AI64</accession>
<dbReference type="GeneID" id="27310942"/>
<feature type="region of interest" description="Disordered" evidence="1">
    <location>
        <begin position="1"/>
        <end position="135"/>
    </location>
</feature>
<feature type="compositionally biased region" description="Low complexity" evidence="1">
    <location>
        <begin position="22"/>
        <end position="61"/>
    </location>
</feature>
<evidence type="ECO:0000256" key="1">
    <source>
        <dbReference type="SAM" id="MobiDB-lite"/>
    </source>
</evidence>
<proteinExistence type="predicted"/>
<sequence>MGNCCGKESGGGASGGSGNFKGQGRTLGDAPPRQAAASAATAGGAPAKASVPSGASASGPGRTLGEGEGGPADARSAAAAAAEARAAKTAGGSDKLSQNLAAQKKAGMKGALAEAANENRRQRENDAAAEARNWS</sequence>
<gene>
    <name evidence="2" type="ORF">PV09_02969</name>
</gene>
<dbReference type="RefSeq" id="XP_016216407.1">
    <property type="nucleotide sequence ID" value="XM_016356101.1"/>
</dbReference>
<dbReference type="Proteomes" id="UP000053259">
    <property type="component" value="Unassembled WGS sequence"/>
</dbReference>
<keyword evidence="3" id="KW-1185">Reference proteome</keyword>
<reference evidence="2 3" key="1">
    <citation type="submission" date="2015-01" db="EMBL/GenBank/DDBJ databases">
        <title>The Genome Sequence of Ochroconis gallopava CBS43764.</title>
        <authorList>
            <consortium name="The Broad Institute Genomics Platform"/>
            <person name="Cuomo C."/>
            <person name="de Hoog S."/>
            <person name="Gorbushina A."/>
            <person name="Stielow B."/>
            <person name="Teixiera M."/>
            <person name="Abouelleil A."/>
            <person name="Chapman S.B."/>
            <person name="Priest M."/>
            <person name="Young S.K."/>
            <person name="Wortman J."/>
            <person name="Nusbaum C."/>
            <person name="Birren B."/>
        </authorList>
    </citation>
    <scope>NUCLEOTIDE SEQUENCE [LARGE SCALE GENOMIC DNA]</scope>
    <source>
        <strain evidence="2 3">CBS 43764</strain>
    </source>
</reference>
<dbReference type="HOGENOM" id="CLU_133420_1_0_1"/>
<dbReference type="InParanoid" id="A0A0D2AI64"/>